<dbReference type="SUPFAM" id="SSF46689">
    <property type="entry name" value="Homeodomain-like"/>
    <property type="match status" value="1"/>
</dbReference>
<dbReference type="eggNOG" id="COG1309">
    <property type="taxonomic scope" value="Bacteria"/>
</dbReference>
<dbReference type="STRING" id="314271.RB2654_20363"/>
<dbReference type="GO" id="GO:0003700">
    <property type="term" value="F:DNA-binding transcription factor activity"/>
    <property type="evidence" value="ECO:0007669"/>
    <property type="project" value="TreeGrafter"/>
</dbReference>
<gene>
    <name evidence="4" type="ORF">RB2654_20363</name>
</gene>
<evidence type="ECO:0000259" key="3">
    <source>
        <dbReference type="PROSITE" id="PS50977"/>
    </source>
</evidence>
<dbReference type="InterPro" id="IPR001647">
    <property type="entry name" value="HTH_TetR"/>
</dbReference>
<dbReference type="SUPFAM" id="SSF48498">
    <property type="entry name" value="Tetracyclin repressor-like, C-terminal domain"/>
    <property type="match status" value="1"/>
</dbReference>
<evidence type="ECO:0000313" key="4">
    <source>
        <dbReference type="EMBL" id="EAQ14974.1"/>
    </source>
</evidence>
<dbReference type="InterPro" id="IPR050109">
    <property type="entry name" value="HTH-type_TetR-like_transc_reg"/>
</dbReference>
<name>A3VAN3_9RHOB</name>
<dbReference type="Gene3D" id="1.10.357.10">
    <property type="entry name" value="Tetracycline Repressor, domain 2"/>
    <property type="match status" value="1"/>
</dbReference>
<dbReference type="AlphaFoldDB" id="A3VAN3"/>
<evidence type="ECO:0000313" key="5">
    <source>
        <dbReference type="Proteomes" id="UP000002931"/>
    </source>
</evidence>
<dbReference type="InterPro" id="IPR009057">
    <property type="entry name" value="Homeodomain-like_sf"/>
</dbReference>
<dbReference type="InterPro" id="IPR041586">
    <property type="entry name" value="PsrA_TetR_C"/>
</dbReference>
<dbReference type="HOGENOM" id="CLU_069356_19_1_5"/>
<dbReference type="PANTHER" id="PTHR30055">
    <property type="entry name" value="HTH-TYPE TRANSCRIPTIONAL REGULATOR RUTR"/>
    <property type="match status" value="1"/>
</dbReference>
<feature type="DNA-binding region" description="H-T-H motif" evidence="2">
    <location>
        <begin position="39"/>
        <end position="58"/>
    </location>
</feature>
<dbReference type="Proteomes" id="UP000002931">
    <property type="component" value="Unassembled WGS sequence"/>
</dbReference>
<organism evidence="4 5">
    <name type="scientific">Maritimibacter alkaliphilus HTCC2654</name>
    <dbReference type="NCBI Taxonomy" id="314271"/>
    <lineage>
        <taxon>Bacteria</taxon>
        <taxon>Pseudomonadati</taxon>
        <taxon>Pseudomonadota</taxon>
        <taxon>Alphaproteobacteria</taxon>
        <taxon>Rhodobacterales</taxon>
        <taxon>Roseobacteraceae</taxon>
        <taxon>Maritimibacter</taxon>
    </lineage>
</organism>
<proteinExistence type="predicted"/>
<dbReference type="Pfam" id="PF00440">
    <property type="entry name" value="TetR_N"/>
    <property type="match status" value="1"/>
</dbReference>
<dbReference type="PROSITE" id="PS50977">
    <property type="entry name" value="HTH_TETR_2"/>
    <property type="match status" value="1"/>
</dbReference>
<dbReference type="InterPro" id="IPR023772">
    <property type="entry name" value="DNA-bd_HTH_TetR-type_CS"/>
</dbReference>
<reference evidence="4 5" key="1">
    <citation type="journal article" date="2010" name="J. Bacteriol.">
        <title>Genome sequences of Pelagibaca bermudensis HTCC2601T and Maritimibacter alkaliphilus HTCC2654T, the type strains of two marine Roseobacter genera.</title>
        <authorList>
            <person name="Thrash J.C."/>
            <person name="Cho J.C."/>
            <person name="Ferriera S."/>
            <person name="Johnson J."/>
            <person name="Vergin K.L."/>
            <person name="Giovannoni S.J."/>
        </authorList>
    </citation>
    <scope>NUCLEOTIDE SEQUENCE [LARGE SCALE GENOMIC DNA]</scope>
    <source>
        <strain evidence="4 5">HTCC2654</strain>
    </source>
</reference>
<dbReference type="InterPro" id="IPR036271">
    <property type="entry name" value="Tet_transcr_reg_TetR-rel_C_sf"/>
</dbReference>
<dbReference type="PRINTS" id="PR00455">
    <property type="entry name" value="HTHTETR"/>
</dbReference>
<dbReference type="PROSITE" id="PS01081">
    <property type="entry name" value="HTH_TETR_1"/>
    <property type="match status" value="1"/>
</dbReference>
<sequence length="217" mass="23689">MAAAARKQKVTRQNGDQTREKILDAAEASFGEQGFAAVSLREITTRAEVTLALASYHFGTKDNLFEEVVARRATILCAERQARLDALQNPDVREILGAFFGPLFDMAKSGDPGWPAYFRVLARLGEGDEWMHLLSRYFDETAQAFVAALQKAMPGVDPDGLNRGFVMALHAMLATVSQHARVTTLTGGKVSAHNLEAAQEALLTFATAGIESFDSRR</sequence>
<accession>A3VAN3</accession>
<dbReference type="EMBL" id="AAMT01000001">
    <property type="protein sequence ID" value="EAQ14974.1"/>
    <property type="molecule type" value="Genomic_DNA"/>
</dbReference>
<dbReference type="RefSeq" id="WP_008334988.1">
    <property type="nucleotide sequence ID" value="NZ_CH902578.1"/>
</dbReference>
<dbReference type="GO" id="GO:0000976">
    <property type="term" value="F:transcription cis-regulatory region binding"/>
    <property type="evidence" value="ECO:0007669"/>
    <property type="project" value="TreeGrafter"/>
</dbReference>
<protein>
    <submittedName>
        <fullName evidence="4">Transcriptional regulator, TetR family protein</fullName>
    </submittedName>
</protein>
<keyword evidence="1 2" id="KW-0238">DNA-binding</keyword>
<evidence type="ECO:0000256" key="1">
    <source>
        <dbReference type="ARBA" id="ARBA00023125"/>
    </source>
</evidence>
<dbReference type="Pfam" id="PF17939">
    <property type="entry name" value="TetR_C_30"/>
    <property type="match status" value="1"/>
</dbReference>
<comment type="caution">
    <text evidence="4">The sequence shown here is derived from an EMBL/GenBank/DDBJ whole genome shotgun (WGS) entry which is preliminary data.</text>
</comment>
<dbReference type="OrthoDB" id="2356263at2"/>
<keyword evidence="5" id="KW-1185">Reference proteome</keyword>
<feature type="domain" description="HTH tetR-type" evidence="3">
    <location>
        <begin position="16"/>
        <end position="76"/>
    </location>
</feature>
<evidence type="ECO:0000256" key="2">
    <source>
        <dbReference type="PROSITE-ProRule" id="PRU00335"/>
    </source>
</evidence>
<dbReference type="PANTHER" id="PTHR30055:SF235">
    <property type="entry name" value="TRANSCRIPTIONAL REGULATORY PROTEIN"/>
    <property type="match status" value="1"/>
</dbReference>